<evidence type="ECO:0000256" key="1">
    <source>
        <dbReference type="SAM" id="MobiDB-lite"/>
    </source>
</evidence>
<feature type="transmembrane region" description="Helical" evidence="2">
    <location>
        <begin position="51"/>
        <end position="78"/>
    </location>
</feature>
<keyword evidence="2" id="KW-0472">Membrane</keyword>
<dbReference type="AlphaFoldDB" id="U6LK82"/>
<evidence type="ECO:0000256" key="2">
    <source>
        <dbReference type="SAM" id="Phobius"/>
    </source>
</evidence>
<feature type="region of interest" description="Disordered" evidence="1">
    <location>
        <begin position="647"/>
        <end position="691"/>
    </location>
</feature>
<proteinExistence type="predicted"/>
<feature type="region of interest" description="Disordered" evidence="1">
    <location>
        <begin position="462"/>
        <end position="487"/>
    </location>
</feature>
<reference evidence="3" key="2">
    <citation type="submission" date="2013-10" db="EMBL/GenBank/DDBJ databases">
        <authorList>
            <person name="Aslett M."/>
        </authorList>
    </citation>
    <scope>NUCLEOTIDE SEQUENCE [LARGE SCALE GENOMIC DNA]</scope>
    <source>
        <strain evidence="3">Houghton</strain>
    </source>
</reference>
<name>U6LK82_9EIME</name>
<feature type="region of interest" description="Disordered" evidence="1">
    <location>
        <begin position="1"/>
        <end position="43"/>
    </location>
</feature>
<feature type="compositionally biased region" description="Low complexity" evidence="1">
    <location>
        <begin position="470"/>
        <end position="487"/>
    </location>
</feature>
<evidence type="ECO:0008006" key="5">
    <source>
        <dbReference type="Google" id="ProtNLM"/>
    </source>
</evidence>
<organism evidence="3 4">
    <name type="scientific">Eimeria brunetti</name>
    <dbReference type="NCBI Taxonomy" id="51314"/>
    <lineage>
        <taxon>Eukaryota</taxon>
        <taxon>Sar</taxon>
        <taxon>Alveolata</taxon>
        <taxon>Apicomplexa</taxon>
        <taxon>Conoidasida</taxon>
        <taxon>Coccidia</taxon>
        <taxon>Eucoccidiorida</taxon>
        <taxon>Eimeriorina</taxon>
        <taxon>Eimeriidae</taxon>
        <taxon>Eimeria</taxon>
    </lineage>
</organism>
<dbReference type="Proteomes" id="UP000030750">
    <property type="component" value="Unassembled WGS sequence"/>
</dbReference>
<feature type="region of interest" description="Disordered" evidence="1">
    <location>
        <begin position="357"/>
        <end position="414"/>
    </location>
</feature>
<accession>U6LK82</accession>
<keyword evidence="4" id="KW-1185">Reference proteome</keyword>
<gene>
    <name evidence="3" type="ORF">EBH_0019500</name>
</gene>
<dbReference type="VEuPathDB" id="ToxoDB:EBH_0019500"/>
<feature type="compositionally biased region" description="Basic and acidic residues" evidence="1">
    <location>
        <begin position="187"/>
        <end position="200"/>
    </location>
</feature>
<feature type="compositionally biased region" description="Basic and acidic residues" evidence="1">
    <location>
        <begin position="382"/>
        <end position="392"/>
    </location>
</feature>
<dbReference type="OrthoDB" id="10681296at2759"/>
<protein>
    <recommendedName>
        <fullName evidence="5">Transmembrane protein</fullName>
    </recommendedName>
</protein>
<evidence type="ECO:0000313" key="4">
    <source>
        <dbReference type="Proteomes" id="UP000030750"/>
    </source>
</evidence>
<reference evidence="3" key="1">
    <citation type="submission" date="2013-10" db="EMBL/GenBank/DDBJ databases">
        <title>Genomic analysis of the causative agents of coccidiosis in chickens.</title>
        <authorList>
            <person name="Reid A.J."/>
            <person name="Blake D."/>
            <person name="Billington K."/>
            <person name="Browne H."/>
            <person name="Dunn M."/>
            <person name="Hung S."/>
            <person name="Kawahara F."/>
            <person name="Miranda-Saavedra D."/>
            <person name="Mourier T."/>
            <person name="Nagra H."/>
            <person name="Otto T.D."/>
            <person name="Rawlings N."/>
            <person name="Sanchez A."/>
            <person name="Sanders M."/>
            <person name="Subramaniam C."/>
            <person name="Tay Y."/>
            <person name="Dear P."/>
            <person name="Doerig C."/>
            <person name="Gruber A."/>
            <person name="Parkinson J."/>
            <person name="Shirley M."/>
            <person name="Wan K.L."/>
            <person name="Berriman M."/>
            <person name="Tomley F."/>
            <person name="Pain A."/>
        </authorList>
    </citation>
    <scope>NUCLEOTIDE SEQUENCE [LARGE SCALE GENOMIC DNA]</scope>
    <source>
        <strain evidence="3">Houghton</strain>
    </source>
</reference>
<feature type="region of interest" description="Disordered" evidence="1">
    <location>
        <begin position="768"/>
        <end position="808"/>
    </location>
</feature>
<feature type="region of interest" description="Disordered" evidence="1">
    <location>
        <begin position="101"/>
        <end position="162"/>
    </location>
</feature>
<feature type="compositionally biased region" description="Pro residues" evidence="1">
    <location>
        <begin position="661"/>
        <end position="672"/>
    </location>
</feature>
<evidence type="ECO:0000313" key="3">
    <source>
        <dbReference type="EMBL" id="CDJ48210.1"/>
    </source>
</evidence>
<feature type="compositionally biased region" description="Basic and acidic residues" evidence="1">
    <location>
        <begin position="403"/>
        <end position="414"/>
    </location>
</feature>
<feature type="compositionally biased region" description="Polar residues" evidence="1">
    <location>
        <begin position="26"/>
        <end position="36"/>
    </location>
</feature>
<keyword evidence="2" id="KW-1133">Transmembrane helix</keyword>
<feature type="compositionally biased region" description="Polar residues" evidence="1">
    <location>
        <begin position="793"/>
        <end position="805"/>
    </location>
</feature>
<sequence length="877" mass="93002">MGKDDYAAPHLAAEEDGVANGEQRKGGQNRTQNGMQTPDFARLKRTGRTPLSLVFTAAATALACTAVAYMVVSCALIFGCLSSSSKPMRLLVDSQGDVCAPQEGAGTESPAEQEGGSPALPLPETVGGGGQEAGELPGHEGGDTGDTGDTALGDQWPPVLPPFPAVEVEEQDVVEMLRPTSPTSTEGEGHAGDDGGERENPYVDMKSIMSSISAEEEDETYVEMSSIGSYPPTPPTVSLSLIFVLLVCPISPFRAFDLLSVCLHMLTGGMVQQTAFEELMAAGDLWQRSRDVERSLVSSHLRPVQTQVGKMLAAGDFMPLEEPDVQMEVKAIQDLAAWGQAHFPVTTPSRRRKLFSLKIGRKNSGGRDSGSSTSSATSRGSQSDDDRGDQKKTGGRGCVGHVAHRDVKSARAGEEGNYMDAAEAQRLIAQQGADVASGTTAGAWVHQHAHFSQRGLVYTGGSGAQGRGSVGSRASSPVRSSSSSTQRPVVLVMSPHSARAYVSVRSLSVDVLDSKDWGAERARNDEDNDSLYMDLDVAQSFIANYKEADGGGFEGLMGYKEMEEALADEDGNYMDAAEAQLMVQQGADVASGTTAGAWVHQHAHFSQRGLVYTGGSGAQEENQEGAYPTHIPLWGVYSLRPAGITGASQGWQHGRGRRSQSPPPLPPSPPPSLILGSVKPRSKSLGEDPPSQADVAVRIARAACEQIVRLYLDYLGLLDPAPGRHLAAVSGMTQKAKHHLVQEKESSLLQRGEQYFGWPREVLHTPFPQVPSFKGGRRRTQSEGVPTKEKTTPSRNSDPTRSSSAGGFERFLSNLKGGSVSGGTLQQTVGNCHAYQLLLRVFVSTVALLCPSAQRSASLADCIIFIGSEEGKGAEGA</sequence>
<keyword evidence="2" id="KW-0812">Transmembrane</keyword>
<feature type="compositionally biased region" description="Low complexity" evidence="1">
    <location>
        <begin position="369"/>
        <end position="381"/>
    </location>
</feature>
<feature type="region of interest" description="Disordered" evidence="1">
    <location>
        <begin position="178"/>
        <end position="200"/>
    </location>
</feature>
<dbReference type="EMBL" id="HG711034">
    <property type="protein sequence ID" value="CDJ48210.1"/>
    <property type="molecule type" value="Genomic_DNA"/>
</dbReference>